<evidence type="ECO:0000313" key="3">
    <source>
        <dbReference type="EMBL" id="REK74738.1"/>
    </source>
</evidence>
<dbReference type="InterPro" id="IPR029045">
    <property type="entry name" value="ClpP/crotonase-like_dom_sf"/>
</dbReference>
<reference evidence="3 4" key="1">
    <citation type="submission" date="2018-08" db="EMBL/GenBank/DDBJ databases">
        <title>Paenibacillus sp. M4BSY-1, whole genome shotgun sequence.</title>
        <authorList>
            <person name="Tuo L."/>
        </authorList>
    </citation>
    <scope>NUCLEOTIDE SEQUENCE [LARGE SCALE GENOMIC DNA]</scope>
    <source>
        <strain evidence="3 4">M4BSY-1</strain>
    </source>
</reference>
<feature type="transmembrane region" description="Helical" evidence="1">
    <location>
        <begin position="12"/>
        <end position="32"/>
    </location>
</feature>
<evidence type="ECO:0000259" key="2">
    <source>
        <dbReference type="SMART" id="SM00245"/>
    </source>
</evidence>
<dbReference type="SMART" id="SM00245">
    <property type="entry name" value="TSPc"/>
    <property type="match status" value="1"/>
</dbReference>
<dbReference type="GO" id="GO:0007165">
    <property type="term" value="P:signal transduction"/>
    <property type="evidence" value="ECO:0007669"/>
    <property type="project" value="TreeGrafter"/>
</dbReference>
<dbReference type="AlphaFoldDB" id="A0A371PGS4"/>
<feature type="domain" description="Tail specific protease" evidence="2">
    <location>
        <begin position="107"/>
        <end position="291"/>
    </location>
</feature>
<evidence type="ECO:0000313" key="4">
    <source>
        <dbReference type="Proteomes" id="UP000261905"/>
    </source>
</evidence>
<dbReference type="CDD" id="cd06567">
    <property type="entry name" value="Peptidase_S41"/>
    <property type="match status" value="1"/>
</dbReference>
<dbReference type="GO" id="GO:0008236">
    <property type="term" value="F:serine-type peptidase activity"/>
    <property type="evidence" value="ECO:0007669"/>
    <property type="project" value="InterPro"/>
</dbReference>
<protein>
    <recommendedName>
        <fullName evidence="2">Tail specific protease domain-containing protein</fullName>
    </recommendedName>
</protein>
<dbReference type="OrthoDB" id="9812068at2"/>
<comment type="caution">
    <text evidence="3">The sequence shown here is derived from an EMBL/GenBank/DDBJ whole genome shotgun (WGS) entry which is preliminary data.</text>
</comment>
<accession>A0A371PGS4</accession>
<evidence type="ECO:0000256" key="1">
    <source>
        <dbReference type="SAM" id="Phobius"/>
    </source>
</evidence>
<sequence length="330" mass="38135">MKHKLKRTFKHIGMVILGVFIVFIVLIIKETWMDQNKLSLMRTDIVQNYYDETKLRDIMKEQLGKDYLGELEQDFDHFVMSIVTERLSEYEPERNKRYNTFMSSDRMREFHEDATDQSASTSGYASDEHTYYLQLPRFYNGITYKKVKSLVPEMKRYNRLIIDLRDNGGGHVTEFAKVAELFVPKDAHLYSLTTSKGVTKMYSSNESPLMFEQIVILINDNTASVSELFILALTGNLDNVTLIGTETYGKEVAYSIREFKDDSALLFITSLMEGPNGMKIDGPIKPDVYIGRTKDEYQSILDEALRKEVSEKDKEEQLHAAIKYLNQGTP</sequence>
<gene>
    <name evidence="3" type="ORF">DX130_13780</name>
</gene>
<dbReference type="SUPFAM" id="SSF52096">
    <property type="entry name" value="ClpP/crotonase"/>
    <property type="match status" value="1"/>
</dbReference>
<proteinExistence type="predicted"/>
<dbReference type="Gene3D" id="3.90.226.10">
    <property type="entry name" value="2-enoyl-CoA Hydratase, Chain A, domain 1"/>
    <property type="match status" value="1"/>
</dbReference>
<dbReference type="GO" id="GO:0004175">
    <property type="term" value="F:endopeptidase activity"/>
    <property type="evidence" value="ECO:0007669"/>
    <property type="project" value="TreeGrafter"/>
</dbReference>
<organism evidence="3 4">
    <name type="scientific">Paenibacillus paeoniae</name>
    <dbReference type="NCBI Taxonomy" id="2292705"/>
    <lineage>
        <taxon>Bacteria</taxon>
        <taxon>Bacillati</taxon>
        <taxon>Bacillota</taxon>
        <taxon>Bacilli</taxon>
        <taxon>Bacillales</taxon>
        <taxon>Paenibacillaceae</taxon>
        <taxon>Paenibacillus</taxon>
    </lineage>
</organism>
<keyword evidence="1" id="KW-0812">Transmembrane</keyword>
<dbReference type="Proteomes" id="UP000261905">
    <property type="component" value="Unassembled WGS sequence"/>
</dbReference>
<dbReference type="InterPro" id="IPR005151">
    <property type="entry name" value="Tail-specific_protease"/>
</dbReference>
<dbReference type="Pfam" id="PF03572">
    <property type="entry name" value="Peptidase_S41"/>
    <property type="match status" value="1"/>
</dbReference>
<keyword evidence="1" id="KW-1133">Transmembrane helix</keyword>
<keyword evidence="4" id="KW-1185">Reference proteome</keyword>
<dbReference type="PANTHER" id="PTHR32060:SF30">
    <property type="entry name" value="CARBOXY-TERMINAL PROCESSING PROTEASE CTPA"/>
    <property type="match status" value="1"/>
</dbReference>
<dbReference type="PANTHER" id="PTHR32060">
    <property type="entry name" value="TAIL-SPECIFIC PROTEASE"/>
    <property type="match status" value="1"/>
</dbReference>
<dbReference type="GO" id="GO:0030288">
    <property type="term" value="C:outer membrane-bounded periplasmic space"/>
    <property type="evidence" value="ECO:0007669"/>
    <property type="project" value="TreeGrafter"/>
</dbReference>
<dbReference type="EMBL" id="QUBQ01000002">
    <property type="protein sequence ID" value="REK74738.1"/>
    <property type="molecule type" value="Genomic_DNA"/>
</dbReference>
<keyword evidence="1" id="KW-0472">Membrane</keyword>
<dbReference type="GO" id="GO:0006508">
    <property type="term" value="P:proteolysis"/>
    <property type="evidence" value="ECO:0007669"/>
    <property type="project" value="InterPro"/>
</dbReference>
<name>A0A371PGS4_9BACL</name>